<feature type="domain" description="Protein FecR C-terminal" evidence="2">
    <location>
        <begin position="255"/>
        <end position="322"/>
    </location>
</feature>
<dbReference type="AlphaFoldDB" id="A0A6C0GI59"/>
<dbReference type="PANTHER" id="PTHR30273">
    <property type="entry name" value="PERIPLASMIC SIGNAL SENSOR AND SIGMA FACTOR ACTIVATOR FECR-RELATED"/>
    <property type="match status" value="1"/>
</dbReference>
<feature type="domain" description="FecR protein" evidence="1">
    <location>
        <begin position="116"/>
        <end position="212"/>
    </location>
</feature>
<accession>A0A6C0GI59</accession>
<dbReference type="PIRSF" id="PIRSF018266">
    <property type="entry name" value="FecR"/>
    <property type="match status" value="1"/>
</dbReference>
<evidence type="ECO:0000313" key="3">
    <source>
        <dbReference type="EMBL" id="QHT67383.1"/>
    </source>
</evidence>
<dbReference type="InterPro" id="IPR006860">
    <property type="entry name" value="FecR"/>
</dbReference>
<reference evidence="3 4" key="1">
    <citation type="submission" date="2020-01" db="EMBL/GenBank/DDBJ databases">
        <authorList>
            <person name="Kim M.K."/>
        </authorList>
    </citation>
    <scope>NUCLEOTIDE SEQUENCE [LARGE SCALE GENOMIC DNA]</scope>
    <source>
        <strain evidence="3 4">172606-1</strain>
    </source>
</reference>
<dbReference type="InterPro" id="IPR012373">
    <property type="entry name" value="Ferrdict_sens_TM"/>
</dbReference>
<dbReference type="Proteomes" id="UP000480178">
    <property type="component" value="Chromosome"/>
</dbReference>
<evidence type="ECO:0000259" key="2">
    <source>
        <dbReference type="Pfam" id="PF16344"/>
    </source>
</evidence>
<dbReference type="Pfam" id="PF04773">
    <property type="entry name" value="FecR"/>
    <property type="match status" value="1"/>
</dbReference>
<organism evidence="3 4">
    <name type="scientific">Rhodocytophaga rosea</name>
    <dbReference type="NCBI Taxonomy" id="2704465"/>
    <lineage>
        <taxon>Bacteria</taxon>
        <taxon>Pseudomonadati</taxon>
        <taxon>Bacteroidota</taxon>
        <taxon>Cytophagia</taxon>
        <taxon>Cytophagales</taxon>
        <taxon>Rhodocytophagaceae</taxon>
        <taxon>Rhodocytophaga</taxon>
    </lineage>
</organism>
<proteinExistence type="predicted"/>
<evidence type="ECO:0000259" key="1">
    <source>
        <dbReference type="Pfam" id="PF04773"/>
    </source>
</evidence>
<dbReference type="KEGG" id="rhoz:GXP67_12420"/>
<dbReference type="InterPro" id="IPR032508">
    <property type="entry name" value="FecR_C"/>
</dbReference>
<gene>
    <name evidence="3" type="ORF">GXP67_12420</name>
</gene>
<dbReference type="Pfam" id="PF16344">
    <property type="entry name" value="FecR_C"/>
    <property type="match status" value="1"/>
</dbReference>
<dbReference type="RefSeq" id="WP_162443415.1">
    <property type="nucleotide sequence ID" value="NZ_CP048222.1"/>
</dbReference>
<dbReference type="Gene3D" id="3.55.50.30">
    <property type="match status" value="1"/>
</dbReference>
<dbReference type="EMBL" id="CP048222">
    <property type="protein sequence ID" value="QHT67383.1"/>
    <property type="molecule type" value="Genomic_DNA"/>
</dbReference>
<protein>
    <submittedName>
        <fullName evidence="3">DUF4974 domain-containing protein</fullName>
    </submittedName>
</protein>
<sequence length="327" mass="37309">MEQKFSKNTLFNFFSGNASPMQKKAIEEWLEEDSNREWFFEWLKEWENEHPQFLADTDLAYERFKVNLKTGSRKKEVRLLHTPPQRNIKAWMVAASVLLLLTCSAWFLKDAILYKTYTTAFGEIKSITLEDNSQVALNANSSLRVPRFSFGYGDREVYLKGEAEFSITHTPTHQKFIVTTPNQLSVEVLGTKFIVYSRPRGSKVILQTGKVRVSNASNESLTIAPGDMVSLDQKGALQKQLVQGVEKYAAWKDKRFIFDRTSLKEITYLIEENFGVKVSIPDTALANRSISGTFQANNVEEMLEMLSDVSGLQVTEQDKVYILNASE</sequence>
<evidence type="ECO:0000313" key="4">
    <source>
        <dbReference type="Proteomes" id="UP000480178"/>
    </source>
</evidence>
<dbReference type="Gene3D" id="2.60.120.1440">
    <property type="match status" value="1"/>
</dbReference>
<keyword evidence="4" id="KW-1185">Reference proteome</keyword>
<dbReference type="PANTHER" id="PTHR30273:SF2">
    <property type="entry name" value="PROTEIN FECR"/>
    <property type="match status" value="1"/>
</dbReference>
<dbReference type="GO" id="GO:0016989">
    <property type="term" value="F:sigma factor antagonist activity"/>
    <property type="evidence" value="ECO:0007669"/>
    <property type="project" value="TreeGrafter"/>
</dbReference>
<name>A0A6C0GI59_9BACT</name>